<feature type="transmembrane region" description="Helical" evidence="1">
    <location>
        <begin position="28"/>
        <end position="50"/>
    </location>
</feature>
<evidence type="ECO:0000313" key="3">
    <source>
        <dbReference type="Proteomes" id="UP000827092"/>
    </source>
</evidence>
<keyword evidence="1" id="KW-1133">Transmembrane helix</keyword>
<dbReference type="EMBL" id="JAFNEN010000248">
    <property type="protein sequence ID" value="KAG8188142.1"/>
    <property type="molecule type" value="Genomic_DNA"/>
</dbReference>
<keyword evidence="3" id="KW-1185">Reference proteome</keyword>
<feature type="transmembrane region" description="Helical" evidence="1">
    <location>
        <begin position="62"/>
        <end position="82"/>
    </location>
</feature>
<protein>
    <submittedName>
        <fullName evidence="2">Uncharacterized protein</fullName>
    </submittedName>
</protein>
<name>A0AAV6UUX4_9ARAC</name>
<reference evidence="2 3" key="1">
    <citation type="journal article" date="2022" name="Nat. Ecol. Evol.">
        <title>A masculinizing supergene underlies an exaggerated male reproductive morph in a spider.</title>
        <authorList>
            <person name="Hendrickx F."/>
            <person name="De Corte Z."/>
            <person name="Sonet G."/>
            <person name="Van Belleghem S.M."/>
            <person name="Kostlbacher S."/>
            <person name="Vangestel C."/>
        </authorList>
    </citation>
    <scope>NUCLEOTIDE SEQUENCE [LARGE SCALE GENOMIC DNA]</scope>
    <source>
        <strain evidence="2">W744_W776</strain>
    </source>
</reference>
<dbReference type="Proteomes" id="UP000827092">
    <property type="component" value="Unassembled WGS sequence"/>
</dbReference>
<gene>
    <name evidence="2" type="ORF">JTE90_029068</name>
</gene>
<evidence type="ECO:0000313" key="2">
    <source>
        <dbReference type="EMBL" id="KAG8188142.1"/>
    </source>
</evidence>
<keyword evidence="1" id="KW-0472">Membrane</keyword>
<organism evidence="2 3">
    <name type="scientific">Oedothorax gibbosus</name>
    <dbReference type="NCBI Taxonomy" id="931172"/>
    <lineage>
        <taxon>Eukaryota</taxon>
        <taxon>Metazoa</taxon>
        <taxon>Ecdysozoa</taxon>
        <taxon>Arthropoda</taxon>
        <taxon>Chelicerata</taxon>
        <taxon>Arachnida</taxon>
        <taxon>Araneae</taxon>
        <taxon>Araneomorphae</taxon>
        <taxon>Entelegynae</taxon>
        <taxon>Araneoidea</taxon>
        <taxon>Linyphiidae</taxon>
        <taxon>Erigoninae</taxon>
        <taxon>Oedothorax</taxon>
    </lineage>
</organism>
<sequence length="184" mass="21472">MPRRSPNREDGEAGAEDRLRRIEQVMKYIIIFAILITCIAVFVMCVEYFVLDDKTQFHDYSLPILMFASATIIFGLFLYLWLSKPRFRREIRGQYRNFRRTCRLFIPAFCARHLRRVHPQPRVQVNTISVRPQPTPPYAVADCSVQIETPSPIRPFAPTPPEHSNIGTVSFSNFEDSHRTLFPL</sequence>
<evidence type="ECO:0000256" key="1">
    <source>
        <dbReference type="SAM" id="Phobius"/>
    </source>
</evidence>
<proteinExistence type="predicted"/>
<dbReference type="AlphaFoldDB" id="A0AAV6UUX4"/>
<comment type="caution">
    <text evidence="2">The sequence shown here is derived from an EMBL/GenBank/DDBJ whole genome shotgun (WGS) entry which is preliminary data.</text>
</comment>
<keyword evidence="1" id="KW-0812">Transmembrane</keyword>
<accession>A0AAV6UUX4</accession>